<dbReference type="GO" id="GO:0020037">
    <property type="term" value="F:heme binding"/>
    <property type="evidence" value="ECO:0007669"/>
    <property type="project" value="TreeGrafter"/>
</dbReference>
<evidence type="ECO:0000256" key="11">
    <source>
        <dbReference type="ARBA" id="ARBA00023136"/>
    </source>
</evidence>
<evidence type="ECO:0000256" key="10">
    <source>
        <dbReference type="ARBA" id="ARBA00023004"/>
    </source>
</evidence>
<dbReference type="AlphaFoldDB" id="A0A848B837"/>
<reference evidence="14 15" key="1">
    <citation type="submission" date="2020-04" db="EMBL/GenBank/DDBJ databases">
        <authorList>
            <person name="Hitch T.C.A."/>
            <person name="Wylensek D."/>
            <person name="Clavel T."/>
        </authorList>
    </citation>
    <scope>NUCLEOTIDE SEQUENCE [LARGE SCALE GENOMIC DNA]</scope>
    <source>
        <strain evidence="14 15">PG-130-P53-12</strain>
    </source>
</reference>
<dbReference type="InterPro" id="IPR051542">
    <property type="entry name" value="Hydrogenase_cytochrome"/>
</dbReference>
<organism evidence="14 15">
    <name type="scientific">Selenomonas bovis</name>
    <dbReference type="NCBI Taxonomy" id="416586"/>
    <lineage>
        <taxon>Bacteria</taxon>
        <taxon>Bacillati</taxon>
        <taxon>Bacillota</taxon>
        <taxon>Negativicutes</taxon>
        <taxon>Selenomonadales</taxon>
        <taxon>Selenomonadaceae</taxon>
        <taxon>Selenomonas</taxon>
    </lineage>
</organism>
<evidence type="ECO:0000256" key="4">
    <source>
        <dbReference type="ARBA" id="ARBA00022475"/>
    </source>
</evidence>
<keyword evidence="8" id="KW-0249">Electron transport</keyword>
<keyword evidence="15" id="KW-1185">Reference proteome</keyword>
<feature type="transmembrane region" description="Helical" evidence="12">
    <location>
        <begin position="61"/>
        <end position="81"/>
    </location>
</feature>
<sequence>MKEVRRKEFYLFSPFLRIFHWIMVAMILVLFGTGIIIATPLQSMNLEPAYSTTYIDLVRDIHFVAAFVFCASFVLRIYGFIINRGDRLFPRFWKGYFYAQTVDVIKHYMLVQPNHQSFLRNPLARMSYLMLYGLVAVEICTGFAMYYMTEPESYVARAFAWVNVVCGNEMVTHLVHHYVAWGIILFAIGHLYMVIRSEFMEGESEVSSMFSGSKFLVHYPADAGDVDPDAEKP</sequence>
<dbReference type="InterPro" id="IPR016174">
    <property type="entry name" value="Di-haem_cyt_TM"/>
</dbReference>
<comment type="subcellular location">
    <subcellularLocation>
        <location evidence="1">Cell membrane</location>
        <topology evidence="1">Multi-pass membrane protein</topology>
    </subcellularLocation>
</comment>
<evidence type="ECO:0000256" key="7">
    <source>
        <dbReference type="ARBA" id="ARBA00022723"/>
    </source>
</evidence>
<keyword evidence="5" id="KW-0349">Heme</keyword>
<dbReference type="GO" id="GO:0005506">
    <property type="term" value="F:iron ion binding"/>
    <property type="evidence" value="ECO:0007669"/>
    <property type="project" value="InterPro"/>
</dbReference>
<dbReference type="Pfam" id="PF01292">
    <property type="entry name" value="Ni_hydr_CYTB"/>
    <property type="match status" value="1"/>
</dbReference>
<evidence type="ECO:0000256" key="6">
    <source>
        <dbReference type="ARBA" id="ARBA00022692"/>
    </source>
</evidence>
<dbReference type="InterPro" id="IPR000516">
    <property type="entry name" value="Ni-dep_Hydgase_cyt-B"/>
</dbReference>
<dbReference type="PRINTS" id="PR00161">
    <property type="entry name" value="NIHGNASECYTB"/>
</dbReference>
<dbReference type="Proteomes" id="UP000543804">
    <property type="component" value="Unassembled WGS sequence"/>
</dbReference>
<keyword evidence="10" id="KW-0408">Iron</keyword>
<feature type="transmembrane region" description="Helical" evidence="12">
    <location>
        <begin position="178"/>
        <end position="195"/>
    </location>
</feature>
<keyword evidence="4" id="KW-1003">Cell membrane</keyword>
<dbReference type="EMBL" id="JABAFA010000029">
    <property type="protein sequence ID" value="NMD99398.1"/>
    <property type="molecule type" value="Genomic_DNA"/>
</dbReference>
<feature type="transmembrane region" description="Helical" evidence="12">
    <location>
        <begin position="21"/>
        <end position="41"/>
    </location>
</feature>
<keyword evidence="3" id="KW-0813">Transport</keyword>
<dbReference type="GO" id="GO:0005886">
    <property type="term" value="C:plasma membrane"/>
    <property type="evidence" value="ECO:0007669"/>
    <property type="project" value="UniProtKB-SubCell"/>
</dbReference>
<comment type="similarity">
    <text evidence="2">Belongs to the HupC/HyaC/HydC family.</text>
</comment>
<feature type="domain" description="Cytochrome b561 bacterial/Ni-hydrogenase" evidence="13">
    <location>
        <begin position="12"/>
        <end position="212"/>
    </location>
</feature>
<keyword evidence="9 12" id="KW-1133">Transmembrane helix</keyword>
<accession>A0A848B837</accession>
<evidence type="ECO:0000256" key="5">
    <source>
        <dbReference type="ARBA" id="ARBA00022617"/>
    </source>
</evidence>
<evidence type="ECO:0000256" key="12">
    <source>
        <dbReference type="SAM" id="Phobius"/>
    </source>
</evidence>
<evidence type="ECO:0000259" key="13">
    <source>
        <dbReference type="Pfam" id="PF01292"/>
    </source>
</evidence>
<feature type="transmembrane region" description="Helical" evidence="12">
    <location>
        <begin position="129"/>
        <end position="148"/>
    </location>
</feature>
<gene>
    <name evidence="14" type="primary">cybH</name>
    <name evidence="14" type="ORF">HF878_07950</name>
</gene>
<dbReference type="Gene3D" id="1.20.950.20">
    <property type="entry name" value="Transmembrane di-heme cytochromes, Chain C"/>
    <property type="match status" value="1"/>
</dbReference>
<evidence type="ECO:0000256" key="8">
    <source>
        <dbReference type="ARBA" id="ARBA00022982"/>
    </source>
</evidence>
<dbReference type="RefSeq" id="WP_026327790.1">
    <property type="nucleotide sequence ID" value="NZ_JABAFA010000029.1"/>
</dbReference>
<keyword evidence="6 12" id="KW-0812">Transmembrane</keyword>
<evidence type="ECO:0000313" key="15">
    <source>
        <dbReference type="Proteomes" id="UP000543804"/>
    </source>
</evidence>
<comment type="caution">
    <text evidence="14">The sequence shown here is derived from an EMBL/GenBank/DDBJ whole genome shotgun (WGS) entry which is preliminary data.</text>
</comment>
<keyword evidence="11 12" id="KW-0472">Membrane</keyword>
<dbReference type="SUPFAM" id="SSF81342">
    <property type="entry name" value="Transmembrane di-heme cytochromes"/>
    <property type="match status" value="1"/>
</dbReference>
<evidence type="ECO:0000256" key="3">
    <source>
        <dbReference type="ARBA" id="ARBA00022448"/>
    </source>
</evidence>
<evidence type="ECO:0000256" key="2">
    <source>
        <dbReference type="ARBA" id="ARBA00008622"/>
    </source>
</evidence>
<protein>
    <submittedName>
        <fullName evidence="14">Ni/Fe-hydrogenase, b-type cytochrome subunit</fullName>
    </submittedName>
</protein>
<dbReference type="GO" id="GO:0009055">
    <property type="term" value="F:electron transfer activity"/>
    <property type="evidence" value="ECO:0007669"/>
    <property type="project" value="InterPro"/>
</dbReference>
<name>A0A848B837_9FIRM</name>
<keyword evidence="7" id="KW-0479">Metal-binding</keyword>
<dbReference type="GO" id="GO:0022904">
    <property type="term" value="P:respiratory electron transport chain"/>
    <property type="evidence" value="ECO:0007669"/>
    <property type="project" value="InterPro"/>
</dbReference>
<dbReference type="PANTHER" id="PTHR30485">
    <property type="entry name" value="NI/FE-HYDROGENASE 1 B-TYPE CYTOCHROME SUBUNIT"/>
    <property type="match status" value="1"/>
</dbReference>
<evidence type="ECO:0000313" key="14">
    <source>
        <dbReference type="EMBL" id="NMD99398.1"/>
    </source>
</evidence>
<evidence type="ECO:0000256" key="9">
    <source>
        <dbReference type="ARBA" id="ARBA00022989"/>
    </source>
</evidence>
<evidence type="ECO:0000256" key="1">
    <source>
        <dbReference type="ARBA" id="ARBA00004651"/>
    </source>
</evidence>
<dbReference type="PANTHER" id="PTHR30485:SF0">
    <property type="entry name" value="NI_FE-HYDROGENASE 1 B-TYPE CYTOCHROME SUBUNIT-RELATED"/>
    <property type="match status" value="1"/>
</dbReference>
<proteinExistence type="inferred from homology"/>
<dbReference type="NCBIfam" id="TIGR02125">
    <property type="entry name" value="CytB-hydogenase"/>
    <property type="match status" value="1"/>
</dbReference>
<dbReference type="InterPro" id="IPR011577">
    <property type="entry name" value="Cyt_b561_bac/Ni-Hgenase"/>
</dbReference>